<gene>
    <name evidence="3" type="ORF">PHPALM_12961</name>
</gene>
<dbReference type="GO" id="GO:0005524">
    <property type="term" value="F:ATP binding"/>
    <property type="evidence" value="ECO:0007669"/>
    <property type="project" value="InterPro"/>
</dbReference>
<dbReference type="Gene3D" id="3.30.200.20">
    <property type="entry name" value="Phosphorylase Kinase, domain 1"/>
    <property type="match status" value="1"/>
</dbReference>
<evidence type="ECO:0000259" key="2">
    <source>
        <dbReference type="PROSITE" id="PS50011"/>
    </source>
</evidence>
<evidence type="ECO:0000256" key="1">
    <source>
        <dbReference type="SAM" id="MobiDB-lite"/>
    </source>
</evidence>
<dbReference type="Proteomes" id="UP000237271">
    <property type="component" value="Unassembled WGS sequence"/>
</dbReference>
<dbReference type="AlphaFoldDB" id="A0A2P4XYD6"/>
<dbReference type="PANTHER" id="PTHR44329:SF214">
    <property type="entry name" value="PROTEIN KINASE DOMAIN-CONTAINING PROTEIN"/>
    <property type="match status" value="1"/>
</dbReference>
<dbReference type="PROSITE" id="PS00108">
    <property type="entry name" value="PROTEIN_KINASE_ST"/>
    <property type="match status" value="1"/>
</dbReference>
<dbReference type="Pfam" id="PF00069">
    <property type="entry name" value="Pkinase"/>
    <property type="match status" value="1"/>
</dbReference>
<dbReference type="EMBL" id="NCKW01006917">
    <property type="protein sequence ID" value="POM70574.1"/>
    <property type="molecule type" value="Genomic_DNA"/>
</dbReference>
<protein>
    <submittedName>
        <fullName evidence="3">TKL/DRK protein kinase</fullName>
    </submittedName>
</protein>
<dbReference type="InterPro" id="IPR011009">
    <property type="entry name" value="Kinase-like_dom_sf"/>
</dbReference>
<dbReference type="SMART" id="SM00220">
    <property type="entry name" value="S_TKc"/>
    <property type="match status" value="1"/>
</dbReference>
<dbReference type="Gene3D" id="1.10.510.10">
    <property type="entry name" value="Transferase(Phosphotransferase) domain 1"/>
    <property type="match status" value="1"/>
</dbReference>
<feature type="domain" description="Protein kinase" evidence="2">
    <location>
        <begin position="342"/>
        <end position="610"/>
    </location>
</feature>
<feature type="region of interest" description="Disordered" evidence="1">
    <location>
        <begin position="1"/>
        <end position="20"/>
    </location>
</feature>
<organism evidence="3 4">
    <name type="scientific">Phytophthora palmivora</name>
    <dbReference type="NCBI Taxonomy" id="4796"/>
    <lineage>
        <taxon>Eukaryota</taxon>
        <taxon>Sar</taxon>
        <taxon>Stramenopiles</taxon>
        <taxon>Oomycota</taxon>
        <taxon>Peronosporomycetes</taxon>
        <taxon>Peronosporales</taxon>
        <taxon>Peronosporaceae</taxon>
        <taxon>Phytophthora</taxon>
    </lineage>
</organism>
<keyword evidence="3" id="KW-0808">Transferase</keyword>
<dbReference type="InterPro" id="IPR000719">
    <property type="entry name" value="Prot_kinase_dom"/>
</dbReference>
<dbReference type="OrthoDB" id="4062651at2759"/>
<accession>A0A2P4XYD6</accession>
<dbReference type="SUPFAM" id="SSF56112">
    <property type="entry name" value="Protein kinase-like (PK-like)"/>
    <property type="match status" value="1"/>
</dbReference>
<dbReference type="PANTHER" id="PTHR44329">
    <property type="entry name" value="SERINE/THREONINE-PROTEIN KINASE TNNI3K-RELATED"/>
    <property type="match status" value="1"/>
</dbReference>
<keyword evidence="3" id="KW-0418">Kinase</keyword>
<proteinExistence type="predicted"/>
<comment type="caution">
    <text evidence="3">The sequence shown here is derived from an EMBL/GenBank/DDBJ whole genome shotgun (WGS) entry which is preliminary data.</text>
</comment>
<keyword evidence="4" id="KW-1185">Reference proteome</keyword>
<sequence>MNSGENTKLRSADTSSSSSSFIFDGTNSDIAQQLYIRHQVGDIDKQIELSSVPTAVIDRLKPLHIDFDDLPGLVQRAVLWDTGFAISPNNNPVQIWTMKNYTMADIAVPKHEVTNVDCTYLNCSQPNGVTAHYTQYCTGWQMLNVSRCVADVFEDPGAGTYLGMMWSVGGDPNMAPLIRLRDHTWTQDIAEFGGNITFSVSVVHTVSNELDPAWNHCPIDNGYASLTVPCHRRDRFSNEEMVAHMTKPSGSAWVTSWLEEDFAKESSEFNNMLLIPILLGGIFAVWFCYLRRAKLPPTQHSSAKDNTNNSYSNFDSPYSNKILHILLGSEHLLGKLLPYEMLLFKRPLSRGASGEIWVCELYGQKVAVKKLLQAKDLKAEVVLAFAEEIELTASLVHPNIVHFIGVTWNSLSNLAMVLEFFPMGSLQNYLHKNAPTLSWANGKIYMAIGIAKALEYLHTRTPALIHRDLKTNNILLSDTLEPKLIDFGVSRGVADLTMTAGVGTPYWTAPEVLEGDRYTEQADIYSFGVVLSELDTCKTPYYDALTEGGSKARHFQILQDVMSGVLRPNFSEGCPPRILHIAASCLASNPFSRPTATELVVELVRGHTGAEDEDNSKANSKYLLELYKFVGCHWKPLLTARL</sequence>
<dbReference type="PROSITE" id="PS50011">
    <property type="entry name" value="PROTEIN_KINASE_DOM"/>
    <property type="match status" value="1"/>
</dbReference>
<evidence type="ECO:0000313" key="3">
    <source>
        <dbReference type="EMBL" id="POM70574.1"/>
    </source>
</evidence>
<name>A0A2P4XYD6_9STRA</name>
<evidence type="ECO:0000313" key="4">
    <source>
        <dbReference type="Proteomes" id="UP000237271"/>
    </source>
</evidence>
<dbReference type="GO" id="GO:0004674">
    <property type="term" value="F:protein serine/threonine kinase activity"/>
    <property type="evidence" value="ECO:0007669"/>
    <property type="project" value="TreeGrafter"/>
</dbReference>
<dbReference type="InterPro" id="IPR008271">
    <property type="entry name" value="Ser/Thr_kinase_AS"/>
</dbReference>
<dbReference type="InterPro" id="IPR051681">
    <property type="entry name" value="Ser/Thr_Kinases-Pseudokinases"/>
</dbReference>
<reference evidence="3 4" key="1">
    <citation type="journal article" date="2017" name="Genome Biol. Evol.">
        <title>Phytophthora megakarya and P. palmivora, closely related causal agents of cacao black pod rot, underwent increases in genome sizes and gene numbers by different mechanisms.</title>
        <authorList>
            <person name="Ali S.S."/>
            <person name="Shao J."/>
            <person name="Lary D.J."/>
            <person name="Kronmiller B."/>
            <person name="Shen D."/>
            <person name="Strem M.D."/>
            <person name="Amoako-Attah I."/>
            <person name="Akrofi A.Y."/>
            <person name="Begoude B.A."/>
            <person name="Ten Hoopen G.M."/>
            <person name="Coulibaly K."/>
            <person name="Kebe B.I."/>
            <person name="Melnick R.L."/>
            <person name="Guiltinan M.J."/>
            <person name="Tyler B.M."/>
            <person name="Meinhardt L.W."/>
            <person name="Bailey B.A."/>
        </authorList>
    </citation>
    <scope>NUCLEOTIDE SEQUENCE [LARGE SCALE GENOMIC DNA]</scope>
    <source>
        <strain evidence="4">sbr112.9</strain>
    </source>
</reference>